<feature type="transmembrane region" description="Helical" evidence="1">
    <location>
        <begin position="77"/>
        <end position="100"/>
    </location>
</feature>
<proteinExistence type="predicted"/>
<accession>A0ABW0FVD5</accession>
<dbReference type="Proteomes" id="UP001596152">
    <property type="component" value="Unassembled WGS sequence"/>
</dbReference>
<sequence>MNRRRLRGLSAALVPCALLSATAALAGGSGMPWEGPLQQIVESVTGPVVQAAAVVAVVVFGAGIAMSENGSSMRRGLGILFGLSIAFAAGTFFLDFFGFAGGAEIAS</sequence>
<dbReference type="EMBL" id="JBHSLF010000045">
    <property type="protein sequence ID" value="MFC5345321.1"/>
    <property type="molecule type" value="Genomic_DNA"/>
</dbReference>
<comment type="caution">
    <text evidence="3">The sequence shown here is derived from an EMBL/GenBank/DDBJ whole genome shotgun (WGS) entry which is preliminary data.</text>
</comment>
<keyword evidence="2" id="KW-0732">Signal</keyword>
<feature type="signal peptide" evidence="2">
    <location>
        <begin position="1"/>
        <end position="26"/>
    </location>
</feature>
<evidence type="ECO:0000256" key="2">
    <source>
        <dbReference type="SAM" id="SignalP"/>
    </source>
</evidence>
<evidence type="ECO:0000256" key="1">
    <source>
        <dbReference type="SAM" id="Phobius"/>
    </source>
</evidence>
<feature type="chain" id="PRO_5046045990" evidence="2">
    <location>
        <begin position="27"/>
        <end position="107"/>
    </location>
</feature>
<keyword evidence="1" id="KW-0472">Membrane</keyword>
<dbReference type="RefSeq" id="WP_374036563.1">
    <property type="nucleotide sequence ID" value="NZ_CP169082.1"/>
</dbReference>
<gene>
    <name evidence="3" type="ORF">ACFPIE_15490</name>
</gene>
<protein>
    <submittedName>
        <fullName evidence="3">TrbC/VirB2 family protein</fullName>
    </submittedName>
</protein>
<feature type="transmembrane region" description="Helical" evidence="1">
    <location>
        <begin position="47"/>
        <end position="65"/>
    </location>
</feature>
<reference evidence="4" key="1">
    <citation type="journal article" date="2019" name="Int. J. Syst. Evol. Microbiol.">
        <title>The Global Catalogue of Microorganisms (GCM) 10K type strain sequencing project: providing services to taxonomists for standard genome sequencing and annotation.</title>
        <authorList>
            <consortium name="The Broad Institute Genomics Platform"/>
            <consortium name="The Broad Institute Genome Sequencing Center for Infectious Disease"/>
            <person name="Wu L."/>
            <person name="Ma J."/>
        </authorList>
    </citation>
    <scope>NUCLEOTIDE SEQUENCE [LARGE SCALE GENOMIC DNA]</scope>
    <source>
        <strain evidence="4">JCM 12125</strain>
    </source>
</reference>
<name>A0ABW0FVD5_9CAUL</name>
<organism evidence="3 4">
    <name type="scientific">Brevundimonas staleyi</name>
    <dbReference type="NCBI Taxonomy" id="74326"/>
    <lineage>
        <taxon>Bacteria</taxon>
        <taxon>Pseudomonadati</taxon>
        <taxon>Pseudomonadota</taxon>
        <taxon>Alphaproteobacteria</taxon>
        <taxon>Caulobacterales</taxon>
        <taxon>Caulobacteraceae</taxon>
        <taxon>Brevundimonas</taxon>
    </lineage>
</organism>
<dbReference type="Pfam" id="PF04956">
    <property type="entry name" value="TrbC"/>
    <property type="match status" value="1"/>
</dbReference>
<keyword evidence="1" id="KW-1133">Transmembrane helix</keyword>
<keyword evidence="1" id="KW-0812">Transmembrane</keyword>
<evidence type="ECO:0000313" key="3">
    <source>
        <dbReference type="EMBL" id="MFC5345321.1"/>
    </source>
</evidence>
<keyword evidence="4" id="KW-1185">Reference proteome</keyword>
<evidence type="ECO:0000313" key="4">
    <source>
        <dbReference type="Proteomes" id="UP001596152"/>
    </source>
</evidence>
<dbReference type="InterPro" id="IPR007039">
    <property type="entry name" value="TrbC/VirB2"/>
</dbReference>